<evidence type="ECO:0000313" key="2">
    <source>
        <dbReference type="Proteomes" id="UP001225356"/>
    </source>
</evidence>
<reference evidence="1 2" key="1">
    <citation type="submission" date="2023-07" db="EMBL/GenBank/DDBJ databases">
        <title>Sequencing the genomes of 1000 actinobacteria strains.</title>
        <authorList>
            <person name="Klenk H.-P."/>
        </authorList>
    </citation>
    <scope>NUCLEOTIDE SEQUENCE [LARGE SCALE GENOMIC DNA]</scope>
    <source>
        <strain evidence="1 2">DSM 46740</strain>
    </source>
</reference>
<sequence>MPVSAAPPCFAQDAFALEPGLLWRALLGVILDYL</sequence>
<organism evidence="1 2">
    <name type="scientific">Streptosporangium lutulentum</name>
    <dbReference type="NCBI Taxonomy" id="1461250"/>
    <lineage>
        <taxon>Bacteria</taxon>
        <taxon>Bacillati</taxon>
        <taxon>Actinomycetota</taxon>
        <taxon>Actinomycetes</taxon>
        <taxon>Streptosporangiales</taxon>
        <taxon>Streptosporangiaceae</taxon>
        <taxon>Streptosporangium</taxon>
    </lineage>
</organism>
<keyword evidence="2" id="KW-1185">Reference proteome</keyword>
<evidence type="ECO:0000313" key="1">
    <source>
        <dbReference type="EMBL" id="MDP9842544.1"/>
    </source>
</evidence>
<comment type="caution">
    <text evidence="1">The sequence shown here is derived from an EMBL/GenBank/DDBJ whole genome shotgun (WGS) entry which is preliminary data.</text>
</comment>
<name>A0ABT9Q9C0_9ACTN</name>
<proteinExistence type="predicted"/>
<gene>
    <name evidence="1" type="ORF">J2853_001755</name>
</gene>
<accession>A0ABT9Q9C0</accession>
<protein>
    <submittedName>
        <fullName evidence="1">Uncharacterized protein</fullName>
    </submittedName>
</protein>
<dbReference type="EMBL" id="JAUSQU010000001">
    <property type="protein sequence ID" value="MDP9842544.1"/>
    <property type="molecule type" value="Genomic_DNA"/>
</dbReference>
<dbReference type="Proteomes" id="UP001225356">
    <property type="component" value="Unassembled WGS sequence"/>
</dbReference>